<evidence type="ECO:0000256" key="1">
    <source>
        <dbReference type="SAM" id="Phobius"/>
    </source>
</evidence>
<sequence length="80" mass="8349">MSAAPDPASVSTYVEDGARIAAILVVWGILAAFFAYGVADVGLPFSGLIAQLGSLFALAGVLNAVLYLAYRTVDYWHAQA</sequence>
<evidence type="ECO:0000313" key="3">
    <source>
        <dbReference type="Proteomes" id="UP000471521"/>
    </source>
</evidence>
<dbReference type="Proteomes" id="UP000471521">
    <property type="component" value="Unassembled WGS sequence"/>
</dbReference>
<accession>A0A6B0SK80</accession>
<dbReference type="EMBL" id="WUUU01000204">
    <property type="protein sequence ID" value="MXR22118.1"/>
    <property type="molecule type" value="Genomic_DNA"/>
</dbReference>
<feature type="transmembrane region" description="Helical" evidence="1">
    <location>
        <begin position="20"/>
        <end position="39"/>
    </location>
</feature>
<evidence type="ECO:0000313" key="2">
    <source>
        <dbReference type="EMBL" id="MXR22118.1"/>
    </source>
</evidence>
<name>A0A6B0SK80_9EURY</name>
<dbReference type="RefSeq" id="WP_159527504.1">
    <property type="nucleotide sequence ID" value="NZ_WUUU01000204.1"/>
</dbReference>
<reference evidence="2 3" key="1">
    <citation type="submission" date="2019-12" db="EMBL/GenBank/DDBJ databases">
        <title>Isolation and characterization of three novel carbon monoxide-oxidizing members of Halobacteria from salione crusts and soils.</title>
        <authorList>
            <person name="Myers M.R."/>
            <person name="King G.M."/>
        </authorList>
    </citation>
    <scope>NUCLEOTIDE SEQUENCE [LARGE SCALE GENOMIC DNA]</scope>
    <source>
        <strain evidence="2 3">PCN9</strain>
    </source>
</reference>
<protein>
    <recommendedName>
        <fullName evidence="4">Solute:sodium symporter small subunit</fullName>
    </recommendedName>
</protein>
<evidence type="ECO:0008006" key="4">
    <source>
        <dbReference type="Google" id="ProtNLM"/>
    </source>
</evidence>
<keyword evidence="1" id="KW-0812">Transmembrane</keyword>
<keyword evidence="1" id="KW-0472">Membrane</keyword>
<proteinExistence type="predicted"/>
<feature type="transmembrane region" description="Helical" evidence="1">
    <location>
        <begin position="45"/>
        <end position="70"/>
    </location>
</feature>
<dbReference type="AlphaFoldDB" id="A0A6B0SK80"/>
<gene>
    <name evidence="2" type="ORF">GRX66_16540</name>
</gene>
<organism evidence="2 3">
    <name type="scientific">Halobacterium bonnevillei</name>
    <dbReference type="NCBI Taxonomy" id="2692200"/>
    <lineage>
        <taxon>Archaea</taxon>
        <taxon>Methanobacteriati</taxon>
        <taxon>Methanobacteriota</taxon>
        <taxon>Stenosarchaea group</taxon>
        <taxon>Halobacteria</taxon>
        <taxon>Halobacteriales</taxon>
        <taxon>Halobacteriaceae</taxon>
        <taxon>Halobacterium</taxon>
    </lineage>
</organism>
<keyword evidence="3" id="KW-1185">Reference proteome</keyword>
<keyword evidence="1" id="KW-1133">Transmembrane helix</keyword>
<dbReference type="OrthoDB" id="230585at2157"/>
<comment type="caution">
    <text evidence="2">The sequence shown here is derived from an EMBL/GenBank/DDBJ whole genome shotgun (WGS) entry which is preliminary data.</text>
</comment>